<protein>
    <submittedName>
        <fullName evidence="2">Uncharacterized protein</fullName>
    </submittedName>
</protein>
<name>A0AAV5KWN1_9ROSI</name>
<proteinExistence type="predicted"/>
<gene>
    <name evidence="2" type="ORF">SLEP1_g37964</name>
</gene>
<sequence length="98" mass="10857">MTDKLEDPGSLDEEISLEPEESVGEFEFVISLHEEISLEAGESVGETEFEGGKRLCSCSSTTSGSRSNKVYKVSKEVMMDKFMECMIYTLISCKGKVL</sequence>
<evidence type="ECO:0000313" key="3">
    <source>
        <dbReference type="Proteomes" id="UP001054252"/>
    </source>
</evidence>
<accession>A0AAV5KWN1</accession>
<organism evidence="2 3">
    <name type="scientific">Rubroshorea leprosula</name>
    <dbReference type="NCBI Taxonomy" id="152421"/>
    <lineage>
        <taxon>Eukaryota</taxon>
        <taxon>Viridiplantae</taxon>
        <taxon>Streptophyta</taxon>
        <taxon>Embryophyta</taxon>
        <taxon>Tracheophyta</taxon>
        <taxon>Spermatophyta</taxon>
        <taxon>Magnoliopsida</taxon>
        <taxon>eudicotyledons</taxon>
        <taxon>Gunneridae</taxon>
        <taxon>Pentapetalae</taxon>
        <taxon>rosids</taxon>
        <taxon>malvids</taxon>
        <taxon>Malvales</taxon>
        <taxon>Dipterocarpaceae</taxon>
        <taxon>Rubroshorea</taxon>
    </lineage>
</organism>
<keyword evidence="3" id="KW-1185">Reference proteome</keyword>
<evidence type="ECO:0000256" key="1">
    <source>
        <dbReference type="SAM" id="MobiDB-lite"/>
    </source>
</evidence>
<reference evidence="2 3" key="1">
    <citation type="journal article" date="2021" name="Commun. Biol.">
        <title>The genome of Shorea leprosula (Dipterocarpaceae) highlights the ecological relevance of drought in aseasonal tropical rainforests.</title>
        <authorList>
            <person name="Ng K.K.S."/>
            <person name="Kobayashi M.J."/>
            <person name="Fawcett J.A."/>
            <person name="Hatakeyama M."/>
            <person name="Paape T."/>
            <person name="Ng C.H."/>
            <person name="Ang C.C."/>
            <person name="Tnah L.H."/>
            <person name="Lee C.T."/>
            <person name="Nishiyama T."/>
            <person name="Sese J."/>
            <person name="O'Brien M.J."/>
            <person name="Copetti D."/>
            <person name="Mohd Noor M.I."/>
            <person name="Ong R.C."/>
            <person name="Putra M."/>
            <person name="Sireger I.Z."/>
            <person name="Indrioko S."/>
            <person name="Kosugi Y."/>
            <person name="Izuno A."/>
            <person name="Isagi Y."/>
            <person name="Lee S.L."/>
            <person name="Shimizu K.K."/>
        </authorList>
    </citation>
    <scope>NUCLEOTIDE SEQUENCE [LARGE SCALE GENOMIC DNA]</scope>
    <source>
        <strain evidence="2">214</strain>
    </source>
</reference>
<feature type="region of interest" description="Disordered" evidence="1">
    <location>
        <begin position="1"/>
        <end position="20"/>
    </location>
</feature>
<evidence type="ECO:0000313" key="2">
    <source>
        <dbReference type="EMBL" id="GKV28981.1"/>
    </source>
</evidence>
<dbReference type="EMBL" id="BPVZ01000081">
    <property type="protein sequence ID" value="GKV28981.1"/>
    <property type="molecule type" value="Genomic_DNA"/>
</dbReference>
<feature type="compositionally biased region" description="Acidic residues" evidence="1">
    <location>
        <begin position="9"/>
        <end position="20"/>
    </location>
</feature>
<dbReference type="AlphaFoldDB" id="A0AAV5KWN1"/>
<comment type="caution">
    <text evidence="2">The sequence shown here is derived from an EMBL/GenBank/DDBJ whole genome shotgun (WGS) entry which is preliminary data.</text>
</comment>
<dbReference type="Proteomes" id="UP001054252">
    <property type="component" value="Unassembled WGS sequence"/>
</dbReference>